<feature type="region of interest" description="Disordered" evidence="1">
    <location>
        <begin position="1"/>
        <end position="23"/>
    </location>
</feature>
<name>A0AAD1YN64_9LAMI</name>
<dbReference type="Proteomes" id="UP000834106">
    <property type="component" value="Chromosome 1"/>
</dbReference>
<evidence type="ECO:0000313" key="2">
    <source>
        <dbReference type="EMBL" id="CAI9753246.1"/>
    </source>
</evidence>
<dbReference type="EMBL" id="OU503036">
    <property type="protein sequence ID" value="CAI9753246.1"/>
    <property type="molecule type" value="Genomic_DNA"/>
</dbReference>
<protein>
    <submittedName>
        <fullName evidence="2">Uncharacterized protein</fullName>
    </submittedName>
</protein>
<gene>
    <name evidence="2" type="ORF">FPE_LOCUS677</name>
</gene>
<sequence>MKNLDDASVQENKDKDRPLFPPPTATAQLPWTFTAYVFGDCFVPHFPFLVSISDVRYMDLEMVEFKFHDALIASISQIMMKSNGKGIMIVDNLDKNPSCETLYGDSLRLQQVLANFLLMSLHLHRVEASFVLQPT</sequence>
<accession>A0AAD1YN64</accession>
<evidence type="ECO:0000256" key="1">
    <source>
        <dbReference type="SAM" id="MobiDB-lite"/>
    </source>
</evidence>
<keyword evidence="3" id="KW-1185">Reference proteome</keyword>
<proteinExistence type="predicted"/>
<evidence type="ECO:0000313" key="3">
    <source>
        <dbReference type="Proteomes" id="UP000834106"/>
    </source>
</evidence>
<reference evidence="2" key="1">
    <citation type="submission" date="2023-05" db="EMBL/GenBank/DDBJ databases">
        <authorList>
            <person name="Huff M."/>
        </authorList>
    </citation>
    <scope>NUCLEOTIDE SEQUENCE</scope>
</reference>
<organism evidence="2 3">
    <name type="scientific">Fraxinus pennsylvanica</name>
    <dbReference type="NCBI Taxonomy" id="56036"/>
    <lineage>
        <taxon>Eukaryota</taxon>
        <taxon>Viridiplantae</taxon>
        <taxon>Streptophyta</taxon>
        <taxon>Embryophyta</taxon>
        <taxon>Tracheophyta</taxon>
        <taxon>Spermatophyta</taxon>
        <taxon>Magnoliopsida</taxon>
        <taxon>eudicotyledons</taxon>
        <taxon>Gunneridae</taxon>
        <taxon>Pentapetalae</taxon>
        <taxon>asterids</taxon>
        <taxon>lamiids</taxon>
        <taxon>Lamiales</taxon>
        <taxon>Oleaceae</taxon>
        <taxon>Oleeae</taxon>
        <taxon>Fraxinus</taxon>
    </lineage>
</organism>
<dbReference type="AlphaFoldDB" id="A0AAD1YN64"/>